<organism evidence="2 3">
    <name type="scientific">Thalassiosira oceanica</name>
    <name type="common">Marine diatom</name>
    <dbReference type="NCBI Taxonomy" id="159749"/>
    <lineage>
        <taxon>Eukaryota</taxon>
        <taxon>Sar</taxon>
        <taxon>Stramenopiles</taxon>
        <taxon>Ochrophyta</taxon>
        <taxon>Bacillariophyta</taxon>
        <taxon>Coscinodiscophyceae</taxon>
        <taxon>Thalassiosirophycidae</taxon>
        <taxon>Thalassiosirales</taxon>
        <taxon>Thalassiosiraceae</taxon>
        <taxon>Thalassiosira</taxon>
    </lineage>
</organism>
<accession>K0T7I4</accession>
<feature type="non-terminal residue" evidence="2">
    <location>
        <position position="166"/>
    </location>
</feature>
<reference evidence="2 3" key="1">
    <citation type="journal article" date="2012" name="Genome Biol.">
        <title>Genome and low-iron response of an oceanic diatom adapted to chronic iron limitation.</title>
        <authorList>
            <person name="Lommer M."/>
            <person name="Specht M."/>
            <person name="Roy A.S."/>
            <person name="Kraemer L."/>
            <person name="Andreson R."/>
            <person name="Gutowska M.A."/>
            <person name="Wolf J."/>
            <person name="Bergner S.V."/>
            <person name="Schilhabel M.B."/>
            <person name="Klostermeier U.C."/>
            <person name="Beiko R.G."/>
            <person name="Rosenstiel P."/>
            <person name="Hippler M."/>
            <person name="Laroche J."/>
        </authorList>
    </citation>
    <scope>NUCLEOTIDE SEQUENCE [LARGE SCALE GENOMIC DNA]</scope>
    <source>
        <strain evidence="2 3">CCMP1005</strain>
    </source>
</reference>
<dbReference type="EMBL" id="AGNL01003429">
    <property type="protein sequence ID" value="EJK74693.1"/>
    <property type="molecule type" value="Genomic_DNA"/>
</dbReference>
<gene>
    <name evidence="2" type="ORF">THAOC_03614</name>
</gene>
<keyword evidence="3" id="KW-1185">Reference proteome</keyword>
<feature type="compositionally biased region" description="Basic residues" evidence="1">
    <location>
        <begin position="79"/>
        <end position="96"/>
    </location>
</feature>
<sequence length="166" mass="18337">MERSKRRGICGRAAEEHADAVRLVEEEGVSADPRAGRAGGSGKQTRTVFVPGANQKAQSAVQPDPVITTLEGTKEHNGARGRRRRPEKGQRRTTGRRPHDTPPSTPSPSSEEEGRRKKEKKMRTPSAPAYEGARFDPSGMCVYHPRVRLCRADPSRPGTYRVVRKT</sequence>
<name>K0T7I4_THAOC</name>
<protein>
    <submittedName>
        <fullName evidence="2">Uncharacterized protein</fullName>
    </submittedName>
</protein>
<evidence type="ECO:0000313" key="2">
    <source>
        <dbReference type="EMBL" id="EJK74693.1"/>
    </source>
</evidence>
<dbReference type="Proteomes" id="UP000266841">
    <property type="component" value="Unassembled WGS sequence"/>
</dbReference>
<feature type="region of interest" description="Disordered" evidence="1">
    <location>
        <begin position="23"/>
        <end position="139"/>
    </location>
</feature>
<evidence type="ECO:0000256" key="1">
    <source>
        <dbReference type="SAM" id="MobiDB-lite"/>
    </source>
</evidence>
<comment type="caution">
    <text evidence="2">The sequence shown here is derived from an EMBL/GenBank/DDBJ whole genome shotgun (WGS) entry which is preliminary data.</text>
</comment>
<evidence type="ECO:0000313" key="3">
    <source>
        <dbReference type="Proteomes" id="UP000266841"/>
    </source>
</evidence>
<proteinExistence type="predicted"/>
<dbReference type="AlphaFoldDB" id="K0T7I4"/>